<evidence type="ECO:0000313" key="2">
    <source>
        <dbReference type="Proteomes" id="UP001501772"/>
    </source>
</evidence>
<evidence type="ECO:0000313" key="1">
    <source>
        <dbReference type="EMBL" id="GAA4204905.1"/>
    </source>
</evidence>
<gene>
    <name evidence="1" type="ORF">GCM10022289_23590</name>
</gene>
<accession>A0ABP8BEE6</accession>
<reference evidence="2" key="1">
    <citation type="journal article" date="2019" name="Int. J. Syst. Evol. Microbiol.">
        <title>The Global Catalogue of Microorganisms (GCM) 10K type strain sequencing project: providing services to taxonomists for standard genome sequencing and annotation.</title>
        <authorList>
            <consortium name="The Broad Institute Genomics Platform"/>
            <consortium name="The Broad Institute Genome Sequencing Center for Infectious Disease"/>
            <person name="Wu L."/>
            <person name="Ma J."/>
        </authorList>
    </citation>
    <scope>NUCLEOTIDE SEQUENCE [LARGE SCALE GENOMIC DNA]</scope>
    <source>
        <strain evidence="2">JCM 17626</strain>
    </source>
</reference>
<dbReference type="RefSeq" id="WP_344851654.1">
    <property type="nucleotide sequence ID" value="NZ_BAABBY010000005.1"/>
</dbReference>
<comment type="caution">
    <text evidence="1">The sequence shown here is derived from an EMBL/GenBank/DDBJ whole genome shotgun (WGS) entry which is preliminary data.</text>
</comment>
<dbReference type="EMBL" id="BAABBY010000005">
    <property type="protein sequence ID" value="GAA4204905.1"/>
    <property type="molecule type" value="Genomic_DNA"/>
</dbReference>
<organism evidence="1 2">
    <name type="scientific">Pedobacter jeongneungensis</name>
    <dbReference type="NCBI Taxonomy" id="947309"/>
    <lineage>
        <taxon>Bacteria</taxon>
        <taxon>Pseudomonadati</taxon>
        <taxon>Bacteroidota</taxon>
        <taxon>Sphingobacteriia</taxon>
        <taxon>Sphingobacteriales</taxon>
        <taxon>Sphingobacteriaceae</taxon>
        <taxon>Pedobacter</taxon>
    </lineage>
</organism>
<keyword evidence="2" id="KW-1185">Reference proteome</keyword>
<proteinExistence type="predicted"/>
<dbReference type="Proteomes" id="UP001501772">
    <property type="component" value="Unassembled WGS sequence"/>
</dbReference>
<protein>
    <submittedName>
        <fullName evidence="1">Uncharacterized protein</fullName>
    </submittedName>
</protein>
<name>A0ABP8BEE6_9SPHI</name>
<sequence>MPQRILNEDWNEYDNRKIRDKRDAKFFSCEEKWEVDYLVAKIKKHKSNPEQEIRNAIAACCKTVSAPRPRKQFVECVMSKL</sequence>